<evidence type="ECO:0000256" key="3">
    <source>
        <dbReference type="ARBA" id="ARBA00022989"/>
    </source>
</evidence>
<dbReference type="HOGENOM" id="CLU_013756_0_0_1"/>
<dbReference type="VEuPathDB" id="FungiDB:AO090701000539"/>
<feature type="transmembrane region" description="Helical" evidence="5">
    <location>
        <begin position="358"/>
        <end position="383"/>
    </location>
</feature>
<dbReference type="GO" id="GO:0016020">
    <property type="term" value="C:membrane"/>
    <property type="evidence" value="ECO:0007669"/>
    <property type="project" value="UniProtKB-SubCell"/>
</dbReference>
<feature type="transmembrane region" description="Helical" evidence="5">
    <location>
        <begin position="395"/>
        <end position="412"/>
    </location>
</feature>
<dbReference type="PANTHER" id="PTHR23507">
    <property type="entry name" value="ZGC:174356"/>
    <property type="match status" value="1"/>
</dbReference>
<feature type="transmembrane region" description="Helical" evidence="5">
    <location>
        <begin position="486"/>
        <end position="506"/>
    </location>
</feature>
<keyword evidence="2 5" id="KW-0812">Transmembrane</keyword>
<dbReference type="GO" id="GO:0022857">
    <property type="term" value="F:transmembrane transporter activity"/>
    <property type="evidence" value="ECO:0007669"/>
    <property type="project" value="TreeGrafter"/>
</dbReference>
<dbReference type="SUPFAM" id="SSF103473">
    <property type="entry name" value="MFS general substrate transporter"/>
    <property type="match status" value="1"/>
</dbReference>
<protein>
    <submittedName>
        <fullName evidence="6">DNA, SC111</fullName>
    </submittedName>
</protein>
<dbReference type="RefSeq" id="XP_023092184.1">
    <property type="nucleotide sequence ID" value="XM_023237263.1"/>
</dbReference>
<dbReference type="InterPro" id="IPR036259">
    <property type="entry name" value="MFS_trans_sf"/>
</dbReference>
<proteinExistence type="predicted"/>
<dbReference type="OMA" id="FDWPLAK"/>
<feature type="transmembrane region" description="Helical" evidence="5">
    <location>
        <begin position="119"/>
        <end position="139"/>
    </location>
</feature>
<evidence type="ECO:0000313" key="6">
    <source>
        <dbReference type="EMBL" id="BAE62237.1"/>
    </source>
</evidence>
<keyword evidence="3 5" id="KW-1133">Transmembrane helix</keyword>
<feature type="transmembrane region" description="Helical" evidence="5">
    <location>
        <begin position="64"/>
        <end position="87"/>
    </location>
</feature>
<dbReference type="KEGG" id="aor:AO090701000539"/>
<feature type="transmembrane region" description="Helical" evidence="5">
    <location>
        <begin position="213"/>
        <end position="234"/>
    </location>
</feature>
<dbReference type="EMBL" id="BA000053">
    <property type="protein sequence ID" value="BAE62237.1"/>
    <property type="molecule type" value="Genomic_DNA"/>
</dbReference>
<evidence type="ECO:0000256" key="2">
    <source>
        <dbReference type="ARBA" id="ARBA00022692"/>
    </source>
</evidence>
<accession>Q2U878</accession>
<dbReference type="PANTHER" id="PTHR23507:SF1">
    <property type="entry name" value="FI18259P1-RELATED"/>
    <property type="match status" value="1"/>
</dbReference>
<feature type="transmembrane region" description="Helical" evidence="5">
    <location>
        <begin position="451"/>
        <end position="474"/>
    </location>
</feature>
<evidence type="ECO:0000256" key="4">
    <source>
        <dbReference type="ARBA" id="ARBA00023136"/>
    </source>
</evidence>
<reference evidence="6 7" key="1">
    <citation type="journal article" date="2005" name="Nature">
        <title>Genome sequencing and analysis of Aspergillus oryzae.</title>
        <authorList>
            <person name="Machida M."/>
            <person name="Asai K."/>
            <person name="Sano M."/>
            <person name="Tanaka T."/>
            <person name="Kumagai T."/>
            <person name="Terai G."/>
            <person name="Kusumoto K."/>
            <person name="Arima T."/>
            <person name="Akita O."/>
            <person name="Kashiwagi Y."/>
            <person name="Abe K."/>
            <person name="Gomi K."/>
            <person name="Horiuchi H."/>
            <person name="Kitamoto K."/>
            <person name="Kobayashi T."/>
            <person name="Takeuchi M."/>
            <person name="Denning D.W."/>
            <person name="Galagan J.E."/>
            <person name="Nierman W.C."/>
            <person name="Yu J."/>
            <person name="Archer D.B."/>
            <person name="Bennett J.W."/>
            <person name="Bhatnagar D."/>
            <person name="Cleveland T.E."/>
            <person name="Fedorova N.D."/>
            <person name="Gotoh O."/>
            <person name="Horikawa H."/>
            <person name="Hosoyama A."/>
            <person name="Ichinomiya M."/>
            <person name="Igarashi R."/>
            <person name="Iwashita K."/>
            <person name="Juvvadi P.R."/>
            <person name="Kato M."/>
            <person name="Kato Y."/>
            <person name="Kin T."/>
            <person name="Kokubun A."/>
            <person name="Maeda H."/>
            <person name="Maeyama N."/>
            <person name="Maruyama J."/>
            <person name="Nagasaki H."/>
            <person name="Nakajima T."/>
            <person name="Oda K."/>
            <person name="Okada K."/>
            <person name="Paulsen I."/>
            <person name="Sakamoto K."/>
            <person name="Sawano T."/>
            <person name="Takahashi M."/>
            <person name="Takase K."/>
            <person name="Terabayashi Y."/>
            <person name="Wortman J."/>
            <person name="Yamada O."/>
            <person name="Yamagata Y."/>
            <person name="Anazawa H."/>
            <person name="Hata Y."/>
            <person name="Koide Y."/>
            <person name="Komori T."/>
            <person name="Koyama Y."/>
            <person name="Minetoki T."/>
            <person name="Suharnan S."/>
            <person name="Tanaka A."/>
            <person name="Isono K."/>
            <person name="Kuhara S."/>
            <person name="Ogasawara N."/>
            <person name="Kikuchi H."/>
        </authorList>
    </citation>
    <scope>NUCLEOTIDE SEQUENCE [LARGE SCALE GENOMIC DNA]</scope>
    <source>
        <strain evidence="7">ATCC 42149 / RIB 40</strain>
    </source>
</reference>
<keyword evidence="4 5" id="KW-0472">Membrane</keyword>
<evidence type="ECO:0000256" key="5">
    <source>
        <dbReference type="SAM" id="Phobius"/>
    </source>
</evidence>
<feature type="transmembrane region" description="Helical" evidence="5">
    <location>
        <begin position="246"/>
        <end position="266"/>
    </location>
</feature>
<dbReference type="AlphaFoldDB" id="Q2U878"/>
<dbReference type="GeneID" id="5995427"/>
<dbReference type="Proteomes" id="UP000006564">
    <property type="component" value="Chromosome 5"/>
</dbReference>
<feature type="transmembrane region" description="Helical" evidence="5">
    <location>
        <begin position="418"/>
        <end position="439"/>
    </location>
</feature>
<dbReference type="EMBL" id="AP007164">
    <property type="protein sequence ID" value="BAE62237.1"/>
    <property type="molecule type" value="Genomic_DNA"/>
</dbReference>
<evidence type="ECO:0000313" key="7">
    <source>
        <dbReference type="Proteomes" id="UP000006564"/>
    </source>
</evidence>
<dbReference type="Gene3D" id="1.20.1250.20">
    <property type="entry name" value="MFS general substrate transporter like domains"/>
    <property type="match status" value="1"/>
</dbReference>
<sequence>MLNTYPSLYHSVASASAQPTSYLLPCLPRPFSFLTPSRVSSMHEETSPLLGSPQLRASGWTPSFLTYLVICNFLLAGSGAFISLPLIRLIEDNLCRRYIQQGSSLDESLCKTDQIQSELAYLNGSLLLVEAIVGLIVAFPFGVLADRIAACDGLGACRHCSTRHHISKTDLGRSPVQCGWRWKYSPSGQFVLYCFRLAIILHDKSTIPNPITIRAAAFFLMVLASLAGASVGPAISSKLMEIFSPWIPAILGFFTLPIGLSVLIFIPESFPPLKRDGFPENDDQPDSEEQPQCSNSFKSHLAQSLHLLKSSFATLKSTSIIVVLATFLTRMPEHLATSQFFAQYISKRFDWPLAKTGYLLTIRGIIHLVVLSLALPWLSKLLLRKQRPASKDLTLARFSAALAAVGALGMAASQIRLVLSGLVLQSLGAGLGPLCRSLAISHVAPQDTSKLNTLIGIVETISMLFAGPALAWLFEMGMKLGGLSLGLPYFALAGSFLLCLVGLLFVRAPTEQETDLLGGDLEGDY</sequence>
<name>Q2U878_ASPOR</name>
<keyword evidence="7" id="KW-1185">Reference proteome</keyword>
<evidence type="ECO:0000256" key="1">
    <source>
        <dbReference type="ARBA" id="ARBA00004141"/>
    </source>
</evidence>
<gene>
    <name evidence="6" type="ORF">AO090701000539</name>
</gene>
<comment type="subcellular location">
    <subcellularLocation>
        <location evidence="1">Membrane</location>
        <topology evidence="1">Multi-pass membrane protein</topology>
    </subcellularLocation>
</comment>
<organism evidence="6 7">
    <name type="scientific">Aspergillus oryzae (strain ATCC 42149 / RIB 40)</name>
    <name type="common">Yellow koji mold</name>
    <dbReference type="NCBI Taxonomy" id="510516"/>
    <lineage>
        <taxon>Eukaryota</taxon>
        <taxon>Fungi</taxon>
        <taxon>Dikarya</taxon>
        <taxon>Ascomycota</taxon>
        <taxon>Pezizomycotina</taxon>
        <taxon>Eurotiomycetes</taxon>
        <taxon>Eurotiomycetidae</taxon>
        <taxon>Eurotiales</taxon>
        <taxon>Aspergillaceae</taxon>
        <taxon>Aspergillus</taxon>
        <taxon>Aspergillus subgen. Circumdati</taxon>
    </lineage>
</organism>